<feature type="transmembrane region" description="Helical" evidence="6">
    <location>
        <begin position="530"/>
        <end position="550"/>
    </location>
</feature>
<evidence type="ECO:0000256" key="4">
    <source>
        <dbReference type="ARBA" id="ARBA00022989"/>
    </source>
</evidence>
<comment type="subcellular location">
    <subcellularLocation>
        <location evidence="1">Membrane</location>
        <topology evidence="1">Multi-pass membrane protein</topology>
    </subcellularLocation>
</comment>
<dbReference type="GO" id="GO:0022857">
    <property type="term" value="F:transmembrane transporter activity"/>
    <property type="evidence" value="ECO:0007669"/>
    <property type="project" value="InterPro"/>
</dbReference>
<reference evidence="7" key="2">
    <citation type="submission" date="2021-01" db="UniProtKB">
        <authorList>
            <consortium name="EnsemblPlants"/>
        </authorList>
    </citation>
    <scope>IDENTIFICATION</scope>
</reference>
<evidence type="ECO:0000256" key="6">
    <source>
        <dbReference type="SAM" id="Phobius"/>
    </source>
</evidence>
<feature type="transmembrane region" description="Helical" evidence="6">
    <location>
        <begin position="136"/>
        <end position="162"/>
    </location>
</feature>
<dbReference type="InterPro" id="IPR000109">
    <property type="entry name" value="POT_fam"/>
</dbReference>
<evidence type="ECO:0000313" key="7">
    <source>
        <dbReference type="EnsemblPlants" id="QL05p052132:mrna"/>
    </source>
</evidence>
<dbReference type="Gene3D" id="1.20.1250.20">
    <property type="entry name" value="MFS general substrate transporter like domains"/>
    <property type="match status" value="1"/>
</dbReference>
<feature type="transmembrane region" description="Helical" evidence="6">
    <location>
        <begin position="97"/>
        <end position="116"/>
    </location>
</feature>
<feature type="transmembrane region" description="Helical" evidence="6">
    <location>
        <begin position="576"/>
        <end position="595"/>
    </location>
</feature>
<dbReference type="SUPFAM" id="SSF103473">
    <property type="entry name" value="MFS general substrate transporter"/>
    <property type="match status" value="1"/>
</dbReference>
<feature type="transmembrane region" description="Helical" evidence="6">
    <location>
        <begin position="212"/>
        <end position="234"/>
    </location>
</feature>
<dbReference type="GO" id="GO:0016020">
    <property type="term" value="C:membrane"/>
    <property type="evidence" value="ECO:0007669"/>
    <property type="project" value="UniProtKB-SubCell"/>
</dbReference>
<reference evidence="7 8" key="1">
    <citation type="journal article" date="2016" name="G3 (Bethesda)">
        <title>First Draft Assembly and Annotation of the Genome of a California Endemic Oak Quercus lobata Nee (Fagaceae).</title>
        <authorList>
            <person name="Sork V.L."/>
            <person name="Fitz-Gibbon S.T."/>
            <person name="Puiu D."/>
            <person name="Crepeau M."/>
            <person name="Gugger P.F."/>
            <person name="Sherman R."/>
            <person name="Stevens K."/>
            <person name="Langley C.H."/>
            <person name="Pellegrini M."/>
            <person name="Salzberg S.L."/>
        </authorList>
    </citation>
    <scope>NUCLEOTIDE SEQUENCE [LARGE SCALE GENOMIC DNA]</scope>
    <source>
        <strain evidence="7 8">cv. SW786</strain>
    </source>
</reference>
<keyword evidence="4 6" id="KW-1133">Transmembrane helix</keyword>
<dbReference type="Gramene" id="QL05p052132:mrna">
    <property type="protein sequence ID" value="QL05p052132:mrna"/>
    <property type="gene ID" value="QL05p052132"/>
</dbReference>
<dbReference type="Pfam" id="PF00854">
    <property type="entry name" value="PTR2"/>
    <property type="match status" value="2"/>
</dbReference>
<dbReference type="InParanoid" id="A0A7N2LQW4"/>
<dbReference type="Proteomes" id="UP000594261">
    <property type="component" value="Chromosome 5"/>
</dbReference>
<feature type="transmembrane region" description="Helical" evidence="6">
    <location>
        <begin position="403"/>
        <end position="423"/>
    </location>
</feature>
<organism evidence="7 8">
    <name type="scientific">Quercus lobata</name>
    <name type="common">Valley oak</name>
    <dbReference type="NCBI Taxonomy" id="97700"/>
    <lineage>
        <taxon>Eukaryota</taxon>
        <taxon>Viridiplantae</taxon>
        <taxon>Streptophyta</taxon>
        <taxon>Embryophyta</taxon>
        <taxon>Tracheophyta</taxon>
        <taxon>Spermatophyta</taxon>
        <taxon>Magnoliopsida</taxon>
        <taxon>eudicotyledons</taxon>
        <taxon>Gunneridae</taxon>
        <taxon>Pentapetalae</taxon>
        <taxon>rosids</taxon>
        <taxon>fabids</taxon>
        <taxon>Fagales</taxon>
        <taxon>Fagaceae</taxon>
        <taxon>Quercus</taxon>
    </lineage>
</organism>
<comment type="similarity">
    <text evidence="2">Belongs to the major facilitator superfamily. Proton-dependent oligopeptide transporter (POT/PTR) (TC 2.A.17) family.</text>
</comment>
<feature type="transmembrane region" description="Helical" evidence="6">
    <location>
        <begin position="444"/>
        <end position="464"/>
    </location>
</feature>
<keyword evidence="5 6" id="KW-0472">Membrane</keyword>
<dbReference type="PANTHER" id="PTHR11654">
    <property type="entry name" value="OLIGOPEPTIDE TRANSPORTER-RELATED"/>
    <property type="match status" value="1"/>
</dbReference>
<dbReference type="OMA" id="CFLWCAM"/>
<keyword evidence="8" id="KW-1185">Reference proteome</keyword>
<protein>
    <recommendedName>
        <fullName evidence="9">Nitrate transporter</fullName>
    </recommendedName>
</protein>
<feature type="transmembrane region" description="Helical" evidence="6">
    <location>
        <begin position="28"/>
        <end position="51"/>
    </location>
</feature>
<dbReference type="AlphaFoldDB" id="A0A7N2LQW4"/>
<accession>A0A7N2LQW4</accession>
<evidence type="ECO:0000256" key="1">
    <source>
        <dbReference type="ARBA" id="ARBA00004141"/>
    </source>
</evidence>
<proteinExistence type="inferred from homology"/>
<feature type="transmembrane region" description="Helical" evidence="6">
    <location>
        <begin position="328"/>
        <end position="349"/>
    </location>
</feature>
<feature type="transmembrane region" description="Helical" evidence="6">
    <location>
        <begin position="496"/>
        <end position="518"/>
    </location>
</feature>
<feature type="transmembrane region" description="Helical" evidence="6">
    <location>
        <begin position="71"/>
        <end position="90"/>
    </location>
</feature>
<evidence type="ECO:0000256" key="2">
    <source>
        <dbReference type="ARBA" id="ARBA00005982"/>
    </source>
</evidence>
<dbReference type="EMBL" id="LRBV02000005">
    <property type="status" value="NOT_ANNOTATED_CDS"/>
    <property type="molecule type" value="Genomic_DNA"/>
</dbReference>
<dbReference type="EnsemblPlants" id="QL05p052132:mrna">
    <property type="protein sequence ID" value="QL05p052132:mrna"/>
    <property type="gene ID" value="QL05p052132"/>
</dbReference>
<evidence type="ECO:0000313" key="8">
    <source>
        <dbReference type="Proteomes" id="UP000594261"/>
    </source>
</evidence>
<feature type="transmembrane region" description="Helical" evidence="6">
    <location>
        <begin position="183"/>
        <end position="206"/>
    </location>
</feature>
<name>A0A7N2LQW4_QUELO</name>
<evidence type="ECO:0000256" key="3">
    <source>
        <dbReference type="ARBA" id="ARBA00022692"/>
    </source>
</evidence>
<evidence type="ECO:0000256" key="5">
    <source>
        <dbReference type="ARBA" id="ARBA00023136"/>
    </source>
</evidence>
<evidence type="ECO:0008006" key="9">
    <source>
        <dbReference type="Google" id="ProtNLM"/>
    </source>
</evidence>
<dbReference type="InterPro" id="IPR036259">
    <property type="entry name" value="MFS_trans_sf"/>
</dbReference>
<sequence>MPELVEGKVDWKGRTAVKGKHIGGARTALFVLAPFGFENMATLALAVNLTTYFNLVMHLELADAANELTNFLGASYILSILVAILADTYIGRYKAVLIGGCLELVALVLLVIQAHYPKLKPPPCNVFDPTSHCEKIGGISVVLLYFALYLPAAGSAGIKAVLPSHGADQFDEKDPKEKKQMSSFFNCLLLAACIGGAISLTLSVWIQDHKGWDWGFGISSIAILFAIIVFAIGLPMYRIQVIQRTNAIIEIIQVYVAAIRNRNLDLPEDLTKLYDIDHDHEAAMETEFLPHRDIFRFLDKAAIQHGSLVEAPNPWKLCRVTQVENAKIILGVLPIFCCTIIMTLCVAQLSGDSRNFFQGVPNKSGCSWEHPGLNVASPLAQLQTISVQQGLTMDTSIFKSFHIPPASLPVIPILFIIIIVPVYDRIFVPFAHKITGIPNGITHLQRIGVGLILSCISMNVAGFVEVKRKGVARDHNMLDAIPVIQPLPISTFWLSFQYFIFGIADLFTYVGLLEFFYSEAPNGLKSISSCFLWSSMALGYFFSTILIKIVNASTKDNTRSGGWLAGNNINRNHLNLVYWLLSLLSFFNFFIYLFVAKRYRYRPTNPK</sequence>
<keyword evidence="3 6" id="KW-0812">Transmembrane</keyword>